<sequence length="625" mass="69523">MEEEIKAEFERSGFSIDEEDILKKCLTFCINCKLTPSDLVSSWEVYYLNRQLSGSLVQNAQMDGFLLHLQNEQKDAIIKEEPNLHIYSSNDVDMILCDEHEDTKEGILGTPTDRPENIYPESFDITPGTTGNRRPSSGKPSRLASNNMTPFGQRTSKFVVQSAFNNPLDEGNDVKEQEIDNTENDIIRRVQPIKRCSLQVCGSQPEPGCRFMYDRVEDRFNSLENRIRRHAIALVASGLYEEPTDPTVASQNKVFSVGMVCCDGEGRLNEKSVLLQGSSVEHCGGQRVRLDLHKLTQFSLFPGQVVGIEGHNPSGHCFVASKVVDYMPLSISPNADLAPAKKQHLDEEFNPPPSNMLEELSLIIAAGPFTTTDNLFFEPLSELLAYATRKQPQLLMLLGPFVDSEHPDIKKAAIDRSFEEVFHEEVLKRVQDYAAFMGSAARVVLVPSIRDAHHDFVFPQPPLDIHFSDLKHQITSFANPGLFDANKVKIGCCSMDILRQLSGEEISRNPANGLSGDRMGRLACHLVNQRSFYPLYPPAEGVPLDLSLVPEALQIPSVPDILVLPSDLAPFVKVLPFGQRMNEEEQVKCICINPGRLAKGVGGGTFVELNYHGNADRTSASVIRI</sequence>
<dbReference type="FunFam" id="3.60.21.60:FF:000004">
    <property type="entry name" value="DNA polymerase alpha subunit B"/>
    <property type="match status" value="1"/>
</dbReference>
<keyword evidence="4 6" id="KW-0235">DNA replication</keyword>
<dbReference type="OrthoDB" id="336885at2759"/>
<feature type="region of interest" description="Disordered" evidence="7">
    <location>
        <begin position="123"/>
        <end position="150"/>
    </location>
</feature>
<dbReference type="eggNOG" id="KOG1625">
    <property type="taxonomic scope" value="Eukaryota"/>
</dbReference>
<dbReference type="RefSeq" id="XP_010250837.1">
    <property type="nucleotide sequence ID" value="XM_010252535.2"/>
</dbReference>
<evidence type="ECO:0000256" key="6">
    <source>
        <dbReference type="PIRNR" id="PIRNR018300"/>
    </source>
</evidence>
<dbReference type="PIRSF" id="PIRSF018300">
    <property type="entry name" value="DNA_pol_alph_2"/>
    <property type="match status" value="1"/>
</dbReference>
<dbReference type="KEGG" id="nnu:104592955"/>
<evidence type="ECO:0000256" key="3">
    <source>
        <dbReference type="ARBA" id="ARBA00018596"/>
    </source>
</evidence>
<organism evidence="8 9">
    <name type="scientific">Nelumbo nucifera</name>
    <name type="common">Sacred lotus</name>
    <dbReference type="NCBI Taxonomy" id="4432"/>
    <lineage>
        <taxon>Eukaryota</taxon>
        <taxon>Viridiplantae</taxon>
        <taxon>Streptophyta</taxon>
        <taxon>Embryophyta</taxon>
        <taxon>Tracheophyta</taxon>
        <taxon>Spermatophyta</taxon>
        <taxon>Magnoliopsida</taxon>
        <taxon>Proteales</taxon>
        <taxon>Nelumbonaceae</taxon>
        <taxon>Nelumbo</taxon>
    </lineage>
</organism>
<name>A0A1U7ZRK7_NELNU</name>
<comment type="similarity">
    <text evidence="2 6">Belongs to the DNA polymerase alpha subunit B family.</text>
</comment>
<dbReference type="Gene3D" id="3.60.21.60">
    <property type="match status" value="2"/>
</dbReference>
<dbReference type="OMA" id="RFMYDRT"/>
<dbReference type="InterPro" id="IPR016722">
    <property type="entry name" value="DNA_pol_alpha_bsu"/>
</dbReference>
<accession>A0A1U7ZRK7</accession>
<dbReference type="Pfam" id="PF08418">
    <property type="entry name" value="Pol_alpha_B_N"/>
    <property type="match status" value="1"/>
</dbReference>
<evidence type="ECO:0000313" key="8">
    <source>
        <dbReference type="Proteomes" id="UP000189703"/>
    </source>
</evidence>
<evidence type="ECO:0000256" key="7">
    <source>
        <dbReference type="SAM" id="MobiDB-lite"/>
    </source>
</evidence>
<dbReference type="GO" id="GO:0005658">
    <property type="term" value="C:alpha DNA polymerase:primase complex"/>
    <property type="evidence" value="ECO:0000318"/>
    <property type="project" value="GO_Central"/>
</dbReference>
<dbReference type="Gene3D" id="1.10.8.530">
    <property type="entry name" value="DNA polymerase alpha-primase, subunit B, N-terminal domain"/>
    <property type="match status" value="1"/>
</dbReference>
<proteinExistence type="inferred from homology"/>
<dbReference type="PANTHER" id="PTHR23061:SF12">
    <property type="entry name" value="DNA POLYMERASE ALPHA SUBUNIT B"/>
    <property type="match status" value="1"/>
</dbReference>
<dbReference type="FunCoup" id="A0A1U7ZRK7">
    <property type="interactions" value="2676"/>
</dbReference>
<dbReference type="InterPro" id="IPR054300">
    <property type="entry name" value="OB_DPOA2"/>
</dbReference>
<dbReference type="PANTHER" id="PTHR23061">
    <property type="entry name" value="DNA POLYMERASE 2 ALPHA 70 KDA SUBUNIT"/>
    <property type="match status" value="1"/>
</dbReference>
<evidence type="ECO:0000313" key="9">
    <source>
        <dbReference type="RefSeq" id="XP_010250837.1"/>
    </source>
</evidence>
<protein>
    <recommendedName>
        <fullName evidence="3 6">DNA polymerase alpha subunit B</fullName>
    </recommendedName>
</protein>
<evidence type="ECO:0000256" key="5">
    <source>
        <dbReference type="ARBA" id="ARBA00023242"/>
    </source>
</evidence>
<dbReference type="GO" id="GO:0006270">
    <property type="term" value="P:DNA replication initiation"/>
    <property type="evidence" value="ECO:0000318"/>
    <property type="project" value="GO_Central"/>
</dbReference>
<keyword evidence="5 6" id="KW-0539">Nucleus</keyword>
<comment type="subcellular location">
    <subcellularLocation>
        <location evidence="1 6">Nucleus</location>
    </subcellularLocation>
</comment>
<evidence type="ECO:0000256" key="1">
    <source>
        <dbReference type="ARBA" id="ARBA00004123"/>
    </source>
</evidence>
<dbReference type="Proteomes" id="UP000189703">
    <property type="component" value="Unplaced"/>
</dbReference>
<evidence type="ECO:0000256" key="4">
    <source>
        <dbReference type="ARBA" id="ARBA00022705"/>
    </source>
</evidence>
<reference evidence="9" key="1">
    <citation type="submission" date="2025-08" db="UniProtKB">
        <authorList>
            <consortium name="RefSeq"/>
        </authorList>
    </citation>
    <scope>IDENTIFICATION</scope>
</reference>
<dbReference type="InterPro" id="IPR013627">
    <property type="entry name" value="Pol_alpha_B_N"/>
</dbReference>
<dbReference type="GO" id="GO:0003677">
    <property type="term" value="F:DNA binding"/>
    <property type="evidence" value="ECO:0007669"/>
    <property type="project" value="InterPro"/>
</dbReference>
<dbReference type="Pfam" id="PF04042">
    <property type="entry name" value="DNA_pol_E_B"/>
    <property type="match status" value="1"/>
</dbReference>
<evidence type="ECO:0000256" key="2">
    <source>
        <dbReference type="ARBA" id="ARBA00007299"/>
    </source>
</evidence>
<dbReference type="STRING" id="4432.A0A1U7ZRK7"/>
<dbReference type="GeneID" id="104592955"/>
<dbReference type="InterPro" id="IPR007185">
    <property type="entry name" value="DNA_pol_a/d/e_bsu"/>
</dbReference>
<feature type="compositionally biased region" description="Polar residues" evidence="7">
    <location>
        <begin position="127"/>
        <end position="150"/>
    </location>
</feature>
<comment type="function">
    <text evidence="6">Accessory subunit of the DNA polymerase alpha complex (also known as the alpha DNA polymerase-primase complex) which plays an essential role in the initiation of DNA synthesis.</text>
</comment>
<dbReference type="FunFam" id="1.10.8.530:FF:000002">
    <property type="entry name" value="DNA polymerase alpha subunit B"/>
    <property type="match status" value="1"/>
</dbReference>
<gene>
    <name evidence="9" type="primary">LOC104592955</name>
</gene>
<dbReference type="AlphaFoldDB" id="A0A1U7ZRK7"/>
<keyword evidence="8" id="KW-1185">Reference proteome</keyword>
<dbReference type="Pfam" id="PF22062">
    <property type="entry name" value="OB_DPOA2"/>
    <property type="match status" value="1"/>
</dbReference>
<dbReference type="InterPro" id="IPR043034">
    <property type="entry name" value="DNA_pol_alpha_B_N_sf"/>
</dbReference>